<dbReference type="GO" id="GO:0005524">
    <property type="term" value="F:ATP binding"/>
    <property type="evidence" value="ECO:0007669"/>
    <property type="project" value="InterPro"/>
</dbReference>
<sequence length="350" mass="38091">MRRVLWDFARASSSLSRHVPPQGLAYANQRLLLERVCSNVAAARLHSTPARQHSEDHSKSLSSSVPTHLIFGANTDVGKTVLTAGLLQAAATPPLSNNDSFSTHYIKPLQCGGSDEGFVLRNASNVTSTKTLFRWETPASPHVAARMENKPVSDEQVMQALHRCLQTIPRKDEYGTVPSKGSSIWIETAGGVLSPSSSSPDNNSTGHSKDSSGWGWVTQGDLYRPLGEKAFVVLVGDGRLGGISATLCSLEALWRRGYTVAGVLLLRRGEGDYSEDVNQRALQEHITGLAGTDSFLRASPLFQDPGRSIVSLPVLPPEPVPLTDWYSSSEVKRTLSSFVHEHLFQHWEGK</sequence>
<dbReference type="HAMAP" id="MF_00336">
    <property type="entry name" value="BioD"/>
    <property type="match status" value="1"/>
</dbReference>
<dbReference type="CDD" id="cd03109">
    <property type="entry name" value="DTBS"/>
    <property type="match status" value="1"/>
</dbReference>
<keyword evidence="3" id="KW-1185">Reference proteome</keyword>
<evidence type="ECO:0000313" key="2">
    <source>
        <dbReference type="EMBL" id="KAG7358807.1"/>
    </source>
</evidence>
<dbReference type="GO" id="GO:0004141">
    <property type="term" value="F:dethiobiotin synthase activity"/>
    <property type="evidence" value="ECO:0007669"/>
    <property type="project" value="InterPro"/>
</dbReference>
<accession>A0A9K3LAX1</accession>
<reference evidence="2" key="1">
    <citation type="journal article" date="2021" name="Sci. Rep.">
        <title>Diploid genomic architecture of Nitzschia inconspicua, an elite biomass production diatom.</title>
        <authorList>
            <person name="Oliver A."/>
            <person name="Podell S."/>
            <person name="Pinowska A."/>
            <person name="Traller J.C."/>
            <person name="Smith S.R."/>
            <person name="McClure R."/>
            <person name="Beliaev A."/>
            <person name="Bohutskyi P."/>
            <person name="Hill E.A."/>
            <person name="Rabines A."/>
            <person name="Zheng H."/>
            <person name="Allen L.Z."/>
            <person name="Kuo A."/>
            <person name="Grigoriev I.V."/>
            <person name="Allen A.E."/>
            <person name="Hazlebeck D."/>
            <person name="Allen E.E."/>
        </authorList>
    </citation>
    <scope>NUCLEOTIDE SEQUENCE</scope>
    <source>
        <strain evidence="2">Hildebrandi</strain>
    </source>
</reference>
<dbReference type="Pfam" id="PF13500">
    <property type="entry name" value="AAA_26"/>
    <property type="match status" value="1"/>
</dbReference>
<dbReference type="AlphaFoldDB" id="A0A9K3LAX1"/>
<dbReference type="InterPro" id="IPR004472">
    <property type="entry name" value="DTB_synth_BioD"/>
</dbReference>
<dbReference type="Proteomes" id="UP000693970">
    <property type="component" value="Unassembled WGS sequence"/>
</dbReference>
<dbReference type="GO" id="GO:0000287">
    <property type="term" value="F:magnesium ion binding"/>
    <property type="evidence" value="ECO:0007669"/>
    <property type="project" value="InterPro"/>
</dbReference>
<feature type="region of interest" description="Disordered" evidence="1">
    <location>
        <begin position="193"/>
        <end position="212"/>
    </location>
</feature>
<dbReference type="PANTHER" id="PTHR43210">
    <property type="entry name" value="DETHIOBIOTIN SYNTHETASE"/>
    <property type="match status" value="1"/>
</dbReference>
<protein>
    <submittedName>
        <fullName evidence="2">AAA domain containing protein</fullName>
    </submittedName>
</protein>
<dbReference type="PANTHER" id="PTHR43210:SF5">
    <property type="entry name" value="DETHIOBIOTIN SYNTHETASE"/>
    <property type="match status" value="1"/>
</dbReference>
<comment type="caution">
    <text evidence="2">The sequence shown here is derived from an EMBL/GenBank/DDBJ whole genome shotgun (WGS) entry which is preliminary data.</text>
</comment>
<proteinExistence type="inferred from homology"/>
<evidence type="ECO:0000313" key="3">
    <source>
        <dbReference type="Proteomes" id="UP000693970"/>
    </source>
</evidence>
<dbReference type="OrthoDB" id="425114at2759"/>
<reference evidence="2" key="2">
    <citation type="submission" date="2021-04" db="EMBL/GenBank/DDBJ databases">
        <authorList>
            <person name="Podell S."/>
        </authorList>
    </citation>
    <scope>NUCLEOTIDE SEQUENCE</scope>
    <source>
        <strain evidence="2">Hildebrandi</strain>
    </source>
</reference>
<organism evidence="2 3">
    <name type="scientific">Nitzschia inconspicua</name>
    <dbReference type="NCBI Taxonomy" id="303405"/>
    <lineage>
        <taxon>Eukaryota</taxon>
        <taxon>Sar</taxon>
        <taxon>Stramenopiles</taxon>
        <taxon>Ochrophyta</taxon>
        <taxon>Bacillariophyta</taxon>
        <taxon>Bacillariophyceae</taxon>
        <taxon>Bacillariophycidae</taxon>
        <taxon>Bacillariales</taxon>
        <taxon>Bacillariaceae</taxon>
        <taxon>Nitzschia</taxon>
    </lineage>
</organism>
<dbReference type="GO" id="GO:0005829">
    <property type="term" value="C:cytosol"/>
    <property type="evidence" value="ECO:0007669"/>
    <property type="project" value="TreeGrafter"/>
</dbReference>
<feature type="compositionally biased region" description="Low complexity" evidence="1">
    <location>
        <begin position="194"/>
        <end position="204"/>
    </location>
</feature>
<dbReference type="GO" id="GO:0009102">
    <property type="term" value="P:biotin biosynthetic process"/>
    <property type="evidence" value="ECO:0007669"/>
    <property type="project" value="InterPro"/>
</dbReference>
<name>A0A9K3LAX1_9STRA</name>
<evidence type="ECO:0000256" key="1">
    <source>
        <dbReference type="SAM" id="MobiDB-lite"/>
    </source>
</evidence>
<gene>
    <name evidence="2" type="ORF">IV203_015396</name>
</gene>
<dbReference type="EMBL" id="JAGRRH010000014">
    <property type="protein sequence ID" value="KAG7358807.1"/>
    <property type="molecule type" value="Genomic_DNA"/>
</dbReference>